<feature type="domain" description="Mutator-like transposase" evidence="2">
    <location>
        <begin position="144"/>
        <end position="314"/>
    </location>
</feature>
<evidence type="ECO:0000259" key="2">
    <source>
        <dbReference type="Pfam" id="PF20700"/>
    </source>
</evidence>
<proteinExistence type="predicted"/>
<dbReference type="PANTHER" id="PTHR31751">
    <property type="entry name" value="SI:CH211-108C17.2-RELATED-RELATED"/>
    <property type="match status" value="1"/>
</dbReference>
<evidence type="ECO:0000313" key="4">
    <source>
        <dbReference type="Proteomes" id="UP000008068"/>
    </source>
</evidence>
<dbReference type="HOGENOM" id="CLU_033474_0_0_1"/>
<dbReference type="InParanoid" id="G0PKN8"/>
<dbReference type="eggNOG" id="ENOG502QSS1">
    <property type="taxonomic scope" value="Eukaryota"/>
</dbReference>
<reference evidence="4" key="1">
    <citation type="submission" date="2011-07" db="EMBL/GenBank/DDBJ databases">
        <authorList>
            <consortium name="Caenorhabditis brenneri Sequencing and Analysis Consortium"/>
            <person name="Wilson R.K."/>
        </authorList>
    </citation>
    <scope>NUCLEOTIDE SEQUENCE [LARGE SCALE GENOMIC DNA]</scope>
    <source>
        <strain evidence="4">PB2801</strain>
    </source>
</reference>
<feature type="region of interest" description="Disordered" evidence="1">
    <location>
        <begin position="81"/>
        <end position="103"/>
    </location>
</feature>
<feature type="compositionally biased region" description="Acidic residues" evidence="1">
    <location>
        <begin position="88"/>
        <end position="103"/>
    </location>
</feature>
<protein>
    <recommendedName>
        <fullName evidence="2">Mutator-like transposase domain-containing protein</fullName>
    </recommendedName>
</protein>
<organism evidence="4">
    <name type="scientific">Caenorhabditis brenneri</name>
    <name type="common">Nematode worm</name>
    <dbReference type="NCBI Taxonomy" id="135651"/>
    <lineage>
        <taxon>Eukaryota</taxon>
        <taxon>Metazoa</taxon>
        <taxon>Ecdysozoa</taxon>
        <taxon>Nematoda</taxon>
        <taxon>Chromadorea</taxon>
        <taxon>Rhabditida</taxon>
        <taxon>Rhabditina</taxon>
        <taxon>Rhabditomorpha</taxon>
        <taxon>Rhabditoidea</taxon>
        <taxon>Rhabditidae</taxon>
        <taxon>Peloderinae</taxon>
        <taxon>Caenorhabditis</taxon>
    </lineage>
</organism>
<sequence>MPAEKRAVRRSCAFCECSLYREEMVAVTKNVEERKIWIRKLGTKFSENCEKTADPMVCLTHFPPKKATNRKSKVAPYKNGIPRNIAGDYEDDDDELSDSSEDEVEEDIDMFEDTTGGADDQISVDISTTFEYVLCNWKLLLPIISKCHNCLRHNIDTNAQPEISQRCVALQIKFFCEKCSNTWNWNSSEIIEKKGKPGPKQFEVNSRMAVPIATTGNGFSKIAALCRILELPFFSKQRFHQIMKTSVKPAIEKMYSIQKEEVLQKLKLQAVQDDGINLAGDGQYDSRGYSAMICRFSILDIKTKYVVDFEVARKDRGGNSMELEKVGHEVCFPRVVQELKERTGLPNPIKSFTSDRCVNLAQSMKKWPNIEHFFDSWHWIRSIRKDIGENYKSTVFDRVHNCRHTGPPHNSSMKSLDLNDKTDEWALKSLYSIMTKGNRERDLNSVSPHFATSALESFHSLANSYLPKEKFYDKEPYKLRSKLASIHWNALQTDEAEGRRKVEAKIPYFCKTKKKIIFKSRKTPARNEWRFRILQFATLRLSGYVTDMEVAEIRAAVEQNMYSTTNAS</sequence>
<dbReference type="EMBL" id="GL380901">
    <property type="protein sequence ID" value="EGT32755.1"/>
    <property type="molecule type" value="Genomic_DNA"/>
</dbReference>
<keyword evidence="4" id="KW-1185">Reference proteome</keyword>
<dbReference type="AlphaFoldDB" id="G0PKN8"/>
<dbReference type="OMA" id="KLASIHW"/>
<dbReference type="OrthoDB" id="5876583at2759"/>
<dbReference type="Proteomes" id="UP000008068">
    <property type="component" value="Unassembled WGS sequence"/>
</dbReference>
<gene>
    <name evidence="3" type="ORF">CAEBREN_03654</name>
</gene>
<dbReference type="Pfam" id="PF20700">
    <property type="entry name" value="Mutator"/>
    <property type="match status" value="1"/>
</dbReference>
<accession>G0PKN8</accession>
<dbReference type="InterPro" id="IPR049012">
    <property type="entry name" value="Mutator_transp_dom"/>
</dbReference>
<dbReference type="PANTHER" id="PTHR31751:SF42">
    <property type="entry name" value="PROTEIN CBG10204"/>
    <property type="match status" value="1"/>
</dbReference>
<evidence type="ECO:0000256" key="1">
    <source>
        <dbReference type="SAM" id="MobiDB-lite"/>
    </source>
</evidence>
<name>G0PKN8_CAEBE</name>
<evidence type="ECO:0000313" key="3">
    <source>
        <dbReference type="EMBL" id="EGT32755.1"/>
    </source>
</evidence>